<proteinExistence type="predicted"/>
<dbReference type="RefSeq" id="WP_011783336.1">
    <property type="nucleotide sequence ID" value="NC_008738.1"/>
</dbReference>
<dbReference type="HOGENOM" id="CLU_1459672_0_0_6"/>
<feature type="compositionally biased region" description="Polar residues" evidence="1">
    <location>
        <begin position="167"/>
        <end position="185"/>
    </location>
</feature>
<feature type="compositionally biased region" description="Polar residues" evidence="1">
    <location>
        <begin position="139"/>
        <end position="148"/>
    </location>
</feature>
<evidence type="ECO:0000313" key="4">
    <source>
        <dbReference type="Proteomes" id="UP000000998"/>
    </source>
</evidence>
<protein>
    <recommendedName>
        <fullName evidence="5">Secreted protein</fullName>
    </recommendedName>
</protein>
<dbReference type="AlphaFoldDB" id="A1U7P8"/>
<keyword evidence="3" id="KW-0614">Plasmid</keyword>
<evidence type="ECO:0000313" key="3">
    <source>
        <dbReference type="EMBL" id="ABM21017.1"/>
    </source>
</evidence>
<reference evidence="4" key="1">
    <citation type="journal article" date="2011" name="Appl. Environ. Microbiol.">
        <title>Genomic potential of Marinobacter aquaeolei, a biogeochemical 'opportunitroph'.</title>
        <authorList>
            <person name="Singer E."/>
            <person name="Webb E.A."/>
            <person name="Nelson W.C."/>
            <person name="Heidelberg J.F."/>
            <person name="Ivanova N."/>
            <person name="Pati A."/>
            <person name="Edwards K.J."/>
        </authorList>
    </citation>
    <scope>NUCLEOTIDE SEQUENCE [LARGE SCALE GENOMIC DNA]</scope>
    <source>
        <strain evidence="4">ATCC 700491 / DSM 11845 / VT8</strain>
    </source>
</reference>
<evidence type="ECO:0000256" key="2">
    <source>
        <dbReference type="SAM" id="SignalP"/>
    </source>
</evidence>
<dbReference type="Proteomes" id="UP000000998">
    <property type="component" value="Plasmid pMAQU01"/>
</dbReference>
<name>A1U7P8_MARN8</name>
<sequence length="185" mass="20537" precursor="true">MTTTTRNHVALALVLAPLISATPALGQEHPPSAQEMTQQIIQRSCESYGQSLVSAIRTTAHNLSDRAMLERNQVTLNRVDQQKTIRSILEGIIESEPDAASRQIITNAANDYLRSGRIESFERGLTGLTSACIKARANPQASPSTPQTIEDAPAPNREWRYRDDNQEQTPEQPRRSTLPSRDSYL</sequence>
<organism evidence="3 4">
    <name type="scientific">Marinobacter nauticus (strain ATCC 700491 / DSM 11845 / VT8)</name>
    <name type="common">Marinobacter aquaeolei</name>
    <dbReference type="NCBI Taxonomy" id="351348"/>
    <lineage>
        <taxon>Bacteria</taxon>
        <taxon>Pseudomonadati</taxon>
        <taxon>Pseudomonadota</taxon>
        <taxon>Gammaproteobacteria</taxon>
        <taxon>Pseudomonadales</taxon>
        <taxon>Marinobacteraceae</taxon>
        <taxon>Marinobacter</taxon>
    </lineage>
</organism>
<gene>
    <name evidence="3" type="ordered locus">Maqu_4165</name>
</gene>
<feature type="chain" id="PRO_5002639262" description="Secreted protein" evidence="2">
    <location>
        <begin position="27"/>
        <end position="185"/>
    </location>
</feature>
<dbReference type="KEGG" id="maq:Maqu_4165"/>
<geneLocation type="plasmid" evidence="3 4">
    <name>pMAQU01</name>
</geneLocation>
<feature type="signal peptide" evidence="2">
    <location>
        <begin position="1"/>
        <end position="26"/>
    </location>
</feature>
<evidence type="ECO:0000256" key="1">
    <source>
        <dbReference type="SAM" id="MobiDB-lite"/>
    </source>
</evidence>
<accession>A1U7P8</accession>
<dbReference type="EMBL" id="CP000515">
    <property type="protein sequence ID" value="ABM21017.1"/>
    <property type="molecule type" value="Genomic_DNA"/>
</dbReference>
<evidence type="ECO:0008006" key="5">
    <source>
        <dbReference type="Google" id="ProtNLM"/>
    </source>
</evidence>
<feature type="region of interest" description="Disordered" evidence="1">
    <location>
        <begin position="136"/>
        <end position="185"/>
    </location>
</feature>
<keyword evidence="2" id="KW-0732">Signal</keyword>